<evidence type="ECO:0000256" key="6">
    <source>
        <dbReference type="SAM" id="Phobius"/>
    </source>
</evidence>
<feature type="transmembrane region" description="Helical" evidence="6">
    <location>
        <begin position="115"/>
        <end position="132"/>
    </location>
</feature>
<comment type="subcellular location">
    <subcellularLocation>
        <location evidence="1">Membrane</location>
        <topology evidence="1">Multi-pass membrane protein</topology>
    </subcellularLocation>
</comment>
<dbReference type="Pfam" id="PF01098">
    <property type="entry name" value="FTSW_RODA_SPOVE"/>
    <property type="match status" value="1"/>
</dbReference>
<name>A0ABP3IYD0_9BACI</name>
<keyword evidence="8" id="KW-1185">Reference proteome</keyword>
<dbReference type="EMBL" id="BAAADM010000015">
    <property type="protein sequence ID" value="GAA0432794.1"/>
    <property type="molecule type" value="Genomic_DNA"/>
</dbReference>
<feature type="transmembrane region" description="Helical" evidence="6">
    <location>
        <begin position="86"/>
        <end position="103"/>
    </location>
</feature>
<evidence type="ECO:0000313" key="7">
    <source>
        <dbReference type="EMBL" id="GAA0432794.1"/>
    </source>
</evidence>
<organism evidence="7 8">
    <name type="scientific">Lentibacillus halophilus</name>
    <dbReference type="NCBI Taxonomy" id="295065"/>
    <lineage>
        <taxon>Bacteria</taxon>
        <taxon>Bacillati</taxon>
        <taxon>Bacillota</taxon>
        <taxon>Bacilli</taxon>
        <taxon>Bacillales</taxon>
        <taxon>Bacillaceae</taxon>
        <taxon>Lentibacillus</taxon>
    </lineage>
</organism>
<evidence type="ECO:0000256" key="2">
    <source>
        <dbReference type="ARBA" id="ARBA00022692"/>
    </source>
</evidence>
<keyword evidence="3" id="KW-0133">Cell shape</keyword>
<dbReference type="PANTHER" id="PTHR30474">
    <property type="entry name" value="CELL CYCLE PROTEIN"/>
    <property type="match status" value="1"/>
</dbReference>
<gene>
    <name evidence="7" type="ORF">GCM10008983_06760</name>
</gene>
<evidence type="ECO:0000256" key="4">
    <source>
        <dbReference type="ARBA" id="ARBA00022989"/>
    </source>
</evidence>
<dbReference type="PANTHER" id="PTHR30474:SF1">
    <property type="entry name" value="PEPTIDOGLYCAN GLYCOSYLTRANSFERASE MRDB"/>
    <property type="match status" value="1"/>
</dbReference>
<evidence type="ECO:0000256" key="5">
    <source>
        <dbReference type="ARBA" id="ARBA00023136"/>
    </source>
</evidence>
<evidence type="ECO:0000256" key="1">
    <source>
        <dbReference type="ARBA" id="ARBA00004141"/>
    </source>
</evidence>
<feature type="transmembrane region" description="Helical" evidence="6">
    <location>
        <begin position="289"/>
        <end position="306"/>
    </location>
</feature>
<feature type="transmembrane region" description="Helical" evidence="6">
    <location>
        <begin position="138"/>
        <end position="154"/>
    </location>
</feature>
<evidence type="ECO:0000313" key="8">
    <source>
        <dbReference type="Proteomes" id="UP001501459"/>
    </source>
</evidence>
<feature type="transmembrane region" description="Helical" evidence="6">
    <location>
        <begin position="161"/>
        <end position="183"/>
    </location>
</feature>
<feature type="transmembrane region" description="Helical" evidence="6">
    <location>
        <begin position="259"/>
        <end position="277"/>
    </location>
</feature>
<keyword evidence="4 6" id="KW-1133">Transmembrane helix</keyword>
<evidence type="ECO:0000256" key="3">
    <source>
        <dbReference type="ARBA" id="ARBA00022960"/>
    </source>
</evidence>
<reference evidence="8" key="1">
    <citation type="journal article" date="2019" name="Int. J. Syst. Evol. Microbiol.">
        <title>The Global Catalogue of Microorganisms (GCM) 10K type strain sequencing project: providing services to taxonomists for standard genome sequencing and annotation.</title>
        <authorList>
            <consortium name="The Broad Institute Genomics Platform"/>
            <consortium name="The Broad Institute Genome Sequencing Center for Infectious Disease"/>
            <person name="Wu L."/>
            <person name="Ma J."/>
        </authorList>
    </citation>
    <scope>NUCLEOTIDE SEQUENCE [LARGE SCALE GENOMIC DNA]</scope>
    <source>
        <strain evidence="8">JCM 12149</strain>
    </source>
</reference>
<comment type="caution">
    <text evidence="7">The sequence shown here is derived from an EMBL/GenBank/DDBJ whole genome shotgun (WGS) entry which is preliminary data.</text>
</comment>
<protein>
    <submittedName>
        <fullName evidence="7">FtsW/RodA/SpoVE family cell cycle protein</fullName>
    </submittedName>
</protein>
<feature type="transmembrane region" description="Helical" evidence="6">
    <location>
        <begin position="326"/>
        <end position="346"/>
    </location>
</feature>
<feature type="transmembrane region" description="Helical" evidence="6">
    <location>
        <begin position="40"/>
        <end position="58"/>
    </location>
</feature>
<feature type="transmembrane region" description="Helical" evidence="6">
    <location>
        <begin position="15"/>
        <end position="33"/>
    </location>
</feature>
<keyword evidence="5 6" id="KW-0472">Membrane</keyword>
<accession>A0ABP3IYD0</accession>
<dbReference type="Proteomes" id="UP001501459">
    <property type="component" value="Unassembled WGS sequence"/>
</dbReference>
<sequence length="362" mass="40628">MPPKFDEIHFWLQQTKWYVGGSVVITAIMLIDYDRFHQITWVLYSIGVLSLVMLFLKFPPGIVPEVKGSVSWFQIPVIGTVQPSEFMKIILIMMLAHIIFKHNQKYSDKTMKTDVLLLLKISALAAPPMFFIMTQPDFGTFLVLGAITASMILVSGIRWHILFALFLAAIAAGLLGFAAWIFFPDAVSAFLDKSGFDHVTGRFTGWLNPDKNQDDGYQLIKAMLAIGSGQLIGKGISDMEVDVPEQHTDMIFTSIAEQFGFIGSSIVITLFFLLIYRLIHIALQSNDRYGSYLVTGIIAMFAYQIFQNIGMSVQLLPITGIPLPFLSYGGSSTLSYLLAIGIVLNVHSRTKEYMFEETKWYD</sequence>
<dbReference type="InterPro" id="IPR001182">
    <property type="entry name" value="FtsW/RodA"/>
</dbReference>
<proteinExistence type="predicted"/>
<keyword evidence="2 6" id="KW-0812">Transmembrane</keyword>